<feature type="domain" description="Glycosyltransferase 2-like" evidence="14">
    <location>
        <begin position="167"/>
        <end position="381"/>
    </location>
</feature>
<name>A0ABR7JPK4_9FIRM</name>
<evidence type="ECO:0000259" key="13">
    <source>
        <dbReference type="Pfam" id="PF07238"/>
    </source>
</evidence>
<evidence type="ECO:0000256" key="7">
    <source>
        <dbReference type="ARBA" id="ARBA00022692"/>
    </source>
</evidence>
<comment type="catalytic activity">
    <reaction evidence="11">
        <text>[(1-&gt;4)-beta-D-glucosyl](n) + UDP-alpha-D-glucose = [(1-&gt;4)-beta-D-glucosyl](n+1) + UDP + H(+)</text>
        <dbReference type="Rhea" id="RHEA:19929"/>
        <dbReference type="Rhea" id="RHEA-COMP:10033"/>
        <dbReference type="Rhea" id="RHEA-COMP:10034"/>
        <dbReference type="ChEBI" id="CHEBI:15378"/>
        <dbReference type="ChEBI" id="CHEBI:18246"/>
        <dbReference type="ChEBI" id="CHEBI:58223"/>
        <dbReference type="ChEBI" id="CHEBI:58885"/>
        <dbReference type="EC" id="2.4.1.12"/>
    </reaction>
</comment>
<dbReference type="EC" id="2.4.1.12" evidence="2"/>
<dbReference type="Proteomes" id="UP000609849">
    <property type="component" value="Unassembled WGS sequence"/>
</dbReference>
<evidence type="ECO:0000256" key="12">
    <source>
        <dbReference type="SAM" id="Phobius"/>
    </source>
</evidence>
<keyword evidence="7 12" id="KW-0812">Transmembrane</keyword>
<dbReference type="CDD" id="cd06421">
    <property type="entry name" value="CESA_CelA_like"/>
    <property type="match status" value="1"/>
</dbReference>
<dbReference type="InterPro" id="IPR050321">
    <property type="entry name" value="Glycosyltr_2/OpgH_subfam"/>
</dbReference>
<keyword evidence="4" id="KW-0997">Cell inner membrane</keyword>
<dbReference type="PANTHER" id="PTHR43867">
    <property type="entry name" value="CELLULOSE SYNTHASE CATALYTIC SUBUNIT A [UDP-FORMING]"/>
    <property type="match status" value="1"/>
</dbReference>
<keyword evidence="10 12" id="KW-0472">Membrane</keyword>
<accession>A0ABR7JPK4</accession>
<dbReference type="EMBL" id="JACRWE010000003">
    <property type="protein sequence ID" value="MBC5996839.1"/>
    <property type="molecule type" value="Genomic_DNA"/>
</dbReference>
<evidence type="ECO:0000256" key="4">
    <source>
        <dbReference type="ARBA" id="ARBA00022519"/>
    </source>
</evidence>
<dbReference type="InterPro" id="IPR029044">
    <property type="entry name" value="Nucleotide-diphossugar_trans"/>
</dbReference>
<dbReference type="Pfam" id="PF07238">
    <property type="entry name" value="PilZ"/>
    <property type="match status" value="1"/>
</dbReference>
<feature type="transmembrane region" description="Helical" evidence="12">
    <location>
        <begin position="12"/>
        <end position="32"/>
    </location>
</feature>
<keyword evidence="6" id="KW-0808">Transferase</keyword>
<evidence type="ECO:0000256" key="9">
    <source>
        <dbReference type="ARBA" id="ARBA00022989"/>
    </source>
</evidence>
<comment type="caution">
    <text evidence="15">The sequence shown here is derived from an EMBL/GenBank/DDBJ whole genome shotgun (WGS) entry which is preliminary data.</text>
</comment>
<dbReference type="InterPro" id="IPR001173">
    <property type="entry name" value="Glyco_trans_2-like"/>
</dbReference>
<feature type="transmembrane region" description="Helical" evidence="12">
    <location>
        <begin position="443"/>
        <end position="464"/>
    </location>
</feature>
<evidence type="ECO:0000256" key="3">
    <source>
        <dbReference type="ARBA" id="ARBA00022475"/>
    </source>
</evidence>
<keyword evidence="3" id="KW-1003">Cell membrane</keyword>
<dbReference type="RefSeq" id="WP_153971693.1">
    <property type="nucleotide sequence ID" value="NZ_JACRWE010000003.1"/>
</dbReference>
<sequence>MDNQKKNKLKKELLILATVLSSIIYLTWRIFFTIPFEYGILSTILGVLLLIVEVIGMFEAIVHYQQMSNIVYPEKPIVEDEKFPHVDVFIATYNEPVDLIYKTINGCINMDYPEKSKVHVYLCDDLNRSEMKSLADSMGINYVTREENTYAKAGNLNNAMKYSSSPIILTLDADMIPKHDFLISCVPYFMGEEKIGFIQTPQSFYNPDLFQYNLFSENRIPNEQDYFYRDVQVSKNKTNSVIYGGTNTLISREALEEIGGFFTGVITEDFATGIQIQSKGYKCYALDEIYASGLSPSDLKSLIKQRKRWARGCIQTGRKVNILFKKGLNLKQKISYISSISYWYSGLKRFMYIISPIMFSTFGIMVVKCSFIEVLIFWLPMYLFSDLSLKYLSNNIRSTKWTNIYETILFMALIPSVVLETFGLSEKKFEVTKKNKDKDNDKLYNFIQAIPHMILSILTTIGIGNCVMATFEQNTVTYVVILFWLCTNLYNLLMSIFFMLGRKAYRNYERIHVETSCTISYDNKTINCVTNDISEGGMATILDLPVYIPQDKLVTINIYTDVYRTEFKAKVVHVDNIKDKWKYAFTLKEIKENDKRNLYHILYDREPIMPKNLDDNLSSFDDIRINLLKRYKKGTSFNRRLARIDVDKKLKSLEQGHIKLLNYNYEYAAIQALHSISLPENITVQVNDDIYLKCVEGKEIDYGKTNKKNDTNRNCIKLYRVENYNQLVKNEEFISIVYSWNNYFNTDRAKQLINIDMQTNSVKHSLEFDEMNYI</sequence>
<evidence type="ECO:0000313" key="16">
    <source>
        <dbReference type="Proteomes" id="UP000609849"/>
    </source>
</evidence>
<evidence type="ECO:0000256" key="10">
    <source>
        <dbReference type="ARBA" id="ARBA00023136"/>
    </source>
</evidence>
<evidence type="ECO:0000256" key="5">
    <source>
        <dbReference type="ARBA" id="ARBA00022676"/>
    </source>
</evidence>
<feature type="transmembrane region" description="Helical" evidence="12">
    <location>
        <begin position="404"/>
        <end position="422"/>
    </location>
</feature>
<dbReference type="Gene3D" id="2.40.10.220">
    <property type="entry name" value="predicted glycosyltransferase like domains"/>
    <property type="match status" value="1"/>
</dbReference>
<feature type="transmembrane region" description="Helical" evidence="12">
    <location>
        <begin position="476"/>
        <end position="500"/>
    </location>
</feature>
<dbReference type="PRINTS" id="PR01439">
    <property type="entry name" value="CELLSNTHASEA"/>
</dbReference>
<dbReference type="Gene3D" id="3.90.550.10">
    <property type="entry name" value="Spore Coat Polysaccharide Biosynthesis Protein SpsA, Chain A"/>
    <property type="match status" value="1"/>
</dbReference>
<dbReference type="InterPro" id="IPR009875">
    <property type="entry name" value="PilZ_domain"/>
</dbReference>
<feature type="transmembrane region" description="Helical" evidence="12">
    <location>
        <begin position="357"/>
        <end position="384"/>
    </location>
</feature>
<evidence type="ECO:0000256" key="6">
    <source>
        <dbReference type="ARBA" id="ARBA00022679"/>
    </source>
</evidence>
<evidence type="ECO:0000313" key="15">
    <source>
        <dbReference type="EMBL" id="MBC5996839.1"/>
    </source>
</evidence>
<evidence type="ECO:0000256" key="2">
    <source>
        <dbReference type="ARBA" id="ARBA00012539"/>
    </source>
</evidence>
<dbReference type="PANTHER" id="PTHR43867:SF2">
    <property type="entry name" value="CELLULOSE SYNTHASE CATALYTIC SUBUNIT A [UDP-FORMING]"/>
    <property type="match status" value="1"/>
</dbReference>
<evidence type="ECO:0000256" key="8">
    <source>
        <dbReference type="ARBA" id="ARBA00022916"/>
    </source>
</evidence>
<keyword evidence="8" id="KW-0135">Cellulose biosynthesis</keyword>
<feature type="transmembrane region" description="Helical" evidence="12">
    <location>
        <begin position="38"/>
        <end position="58"/>
    </location>
</feature>
<dbReference type="SUPFAM" id="SSF53448">
    <property type="entry name" value="Nucleotide-diphospho-sugar transferases"/>
    <property type="match status" value="1"/>
</dbReference>
<dbReference type="InterPro" id="IPR003919">
    <property type="entry name" value="Cell_synth_A"/>
</dbReference>
<dbReference type="Pfam" id="PF13632">
    <property type="entry name" value="Glyco_trans_2_3"/>
    <property type="match status" value="1"/>
</dbReference>
<keyword evidence="9 12" id="KW-1133">Transmembrane helix</keyword>
<evidence type="ECO:0000259" key="14">
    <source>
        <dbReference type="Pfam" id="PF13632"/>
    </source>
</evidence>
<keyword evidence="5" id="KW-0328">Glycosyltransferase</keyword>
<protein>
    <recommendedName>
        <fullName evidence="2">cellulose synthase (UDP-forming)</fullName>
        <ecNumber evidence="2">2.4.1.12</ecNumber>
    </recommendedName>
</protein>
<evidence type="ECO:0000256" key="1">
    <source>
        <dbReference type="ARBA" id="ARBA00004429"/>
    </source>
</evidence>
<evidence type="ECO:0000256" key="11">
    <source>
        <dbReference type="ARBA" id="ARBA00048682"/>
    </source>
</evidence>
<proteinExistence type="predicted"/>
<dbReference type="SUPFAM" id="SSF141371">
    <property type="entry name" value="PilZ domain-like"/>
    <property type="match status" value="1"/>
</dbReference>
<reference evidence="15 16" key="1">
    <citation type="submission" date="2020-08" db="EMBL/GenBank/DDBJ databases">
        <authorList>
            <person name="Liu C."/>
            <person name="Sun Q."/>
        </authorList>
    </citation>
    <scope>NUCLEOTIDE SEQUENCE [LARGE SCALE GENOMIC DNA]</scope>
    <source>
        <strain evidence="15 16">NSJ-18</strain>
    </source>
</reference>
<comment type="subcellular location">
    <subcellularLocation>
        <location evidence="1">Cell inner membrane</location>
        <topology evidence="1">Multi-pass membrane protein</topology>
    </subcellularLocation>
</comment>
<organism evidence="15 16">
    <name type="scientific">Romboutsia faecis</name>
    <dbReference type="NCBI Taxonomy" id="2764597"/>
    <lineage>
        <taxon>Bacteria</taxon>
        <taxon>Bacillati</taxon>
        <taxon>Bacillota</taxon>
        <taxon>Clostridia</taxon>
        <taxon>Peptostreptococcales</taxon>
        <taxon>Peptostreptococcaceae</taxon>
        <taxon>Romboutsia</taxon>
    </lineage>
</organism>
<feature type="domain" description="PilZ" evidence="13">
    <location>
        <begin position="506"/>
        <end position="603"/>
    </location>
</feature>
<gene>
    <name evidence="15" type="ORF">H8923_08710</name>
</gene>
<keyword evidence="16" id="KW-1185">Reference proteome</keyword>